<dbReference type="Gene3D" id="1.20.1290.10">
    <property type="entry name" value="AhpD-like"/>
    <property type="match status" value="1"/>
</dbReference>
<protein>
    <submittedName>
        <fullName evidence="1">Carboxymuconolactone decarboxylase family protein</fullName>
    </submittedName>
</protein>
<sequence>MARISFPTPDTMNAEQRAVYDDIVSGPRARLVGPLRAALHNPKLADRWQKMGALLRFGTSIAPRHSELAILVTARRWNSQLEWYIHAEAAQKAGLPQNIIDAMLVAEAPVFADAGDAAVYEYARQLLQQGVVDEPAYQRVLGLFGEAGTVELTAIVGYYSMVAMTLNAHHIPLPDEGAVAPLHPVAGNSATVLTLLPQAAA</sequence>
<dbReference type="SUPFAM" id="SSF69118">
    <property type="entry name" value="AhpD-like"/>
    <property type="match status" value="1"/>
</dbReference>
<evidence type="ECO:0000313" key="1">
    <source>
        <dbReference type="EMBL" id="NGZ85211.1"/>
    </source>
</evidence>
<dbReference type="EMBL" id="JAADJT010000005">
    <property type="protein sequence ID" value="NGZ85211.1"/>
    <property type="molecule type" value="Genomic_DNA"/>
</dbReference>
<gene>
    <name evidence="1" type="ORF">GW587_13215</name>
</gene>
<organism evidence="1 2">
    <name type="scientific">Duganella aceris</name>
    <dbReference type="NCBI Taxonomy" id="2703883"/>
    <lineage>
        <taxon>Bacteria</taxon>
        <taxon>Pseudomonadati</taxon>
        <taxon>Pseudomonadota</taxon>
        <taxon>Betaproteobacteria</taxon>
        <taxon>Burkholderiales</taxon>
        <taxon>Oxalobacteraceae</taxon>
        <taxon>Telluria group</taxon>
        <taxon>Duganella</taxon>
    </lineage>
</organism>
<accession>A0ABX0FKU0</accession>
<dbReference type="RefSeq" id="WP_166103451.1">
    <property type="nucleotide sequence ID" value="NZ_JAADJT010000005.1"/>
</dbReference>
<dbReference type="PANTHER" id="PTHR34846:SF11">
    <property type="entry name" value="4-CARBOXYMUCONOLACTONE DECARBOXYLASE FAMILY PROTEIN (AFU_ORTHOLOGUE AFUA_6G11590)"/>
    <property type="match status" value="1"/>
</dbReference>
<reference evidence="2" key="1">
    <citation type="submission" date="2023-07" db="EMBL/GenBank/DDBJ databases">
        <title>Duganella aceri sp. nov., isolated from tree sap.</title>
        <authorList>
            <person name="Kim I.S."/>
        </authorList>
    </citation>
    <scope>NUCLEOTIDE SEQUENCE [LARGE SCALE GENOMIC DNA]</scope>
    <source>
        <strain evidence="2">SAP-35</strain>
    </source>
</reference>
<proteinExistence type="predicted"/>
<dbReference type="Proteomes" id="UP000666369">
    <property type="component" value="Unassembled WGS sequence"/>
</dbReference>
<comment type="caution">
    <text evidence="1">The sequence shown here is derived from an EMBL/GenBank/DDBJ whole genome shotgun (WGS) entry which is preliminary data.</text>
</comment>
<dbReference type="InterPro" id="IPR029032">
    <property type="entry name" value="AhpD-like"/>
</dbReference>
<dbReference type="PANTHER" id="PTHR34846">
    <property type="entry name" value="4-CARBOXYMUCONOLACTONE DECARBOXYLASE FAMILY PROTEIN (AFU_ORTHOLOGUE AFUA_6G11590)"/>
    <property type="match status" value="1"/>
</dbReference>
<evidence type="ECO:0000313" key="2">
    <source>
        <dbReference type="Proteomes" id="UP000666369"/>
    </source>
</evidence>
<name>A0ABX0FKU0_9BURK</name>
<keyword evidence="2" id="KW-1185">Reference proteome</keyword>